<protein>
    <recommendedName>
        <fullName evidence="3">SalK</fullName>
    </recommendedName>
</protein>
<sequence>MLAISPREARRCYNAHHPVHAAYYFSPEHDATYTGLGLERGPMAYLAGRAAPFGPVGAGAVTATFYNFHPDLVARHIPRAWDITAPSAVLESRLRIVDGYLTRLLGREVISSPEMAECAELALRAAEGCSPPGRPLYSANADLPVPDAPHLAFWHATTLLREHRGDGHVIALVEAGLDGLEALVSHTATGTNWRPGYLQSARGWSPEEWTAAEECLMARGILDVQGALTEQGAELRRAIEADTDRLDVAPYEHLGAAGTRRLTELAGAFSKVVLAGGGLPLKDIGKR</sequence>
<dbReference type="EMBL" id="BAAABY010000033">
    <property type="protein sequence ID" value="GAA0477180.1"/>
    <property type="molecule type" value="Genomic_DNA"/>
</dbReference>
<name>A0ABP3KDR7_9ACTN</name>
<dbReference type="InterPro" id="IPR054058">
    <property type="entry name" value="HTH_67"/>
</dbReference>
<reference evidence="2" key="1">
    <citation type="journal article" date="2019" name="Int. J. Syst. Evol. Microbiol.">
        <title>The Global Catalogue of Microorganisms (GCM) 10K type strain sequencing project: providing services to taxonomists for standard genome sequencing and annotation.</title>
        <authorList>
            <consortium name="The Broad Institute Genomics Platform"/>
            <consortium name="The Broad Institute Genome Sequencing Center for Infectious Disease"/>
            <person name="Wu L."/>
            <person name="Ma J."/>
        </authorList>
    </citation>
    <scope>NUCLEOTIDE SEQUENCE [LARGE SCALE GENOMIC DNA]</scope>
    <source>
        <strain evidence="2">JCM 4805</strain>
    </source>
</reference>
<evidence type="ECO:0000313" key="2">
    <source>
        <dbReference type="Proteomes" id="UP001500909"/>
    </source>
</evidence>
<organism evidence="1 2">
    <name type="scientific">Streptomyces olivaceiscleroticus</name>
    <dbReference type="NCBI Taxonomy" id="68245"/>
    <lineage>
        <taxon>Bacteria</taxon>
        <taxon>Bacillati</taxon>
        <taxon>Actinomycetota</taxon>
        <taxon>Actinomycetes</taxon>
        <taxon>Kitasatosporales</taxon>
        <taxon>Streptomycetaceae</taxon>
        <taxon>Streptomyces</taxon>
    </lineage>
</organism>
<evidence type="ECO:0008006" key="3">
    <source>
        <dbReference type="Google" id="ProtNLM"/>
    </source>
</evidence>
<comment type="caution">
    <text evidence="1">The sequence shown here is derived from an EMBL/GenBank/DDBJ whole genome shotgun (WGS) entry which is preliminary data.</text>
</comment>
<evidence type="ECO:0000313" key="1">
    <source>
        <dbReference type="EMBL" id="GAA0477180.1"/>
    </source>
</evidence>
<accession>A0ABP3KDR7</accession>
<dbReference type="Proteomes" id="UP001500909">
    <property type="component" value="Unassembled WGS sequence"/>
</dbReference>
<gene>
    <name evidence="1" type="ORF">GCM10010361_47070</name>
</gene>
<dbReference type="Pfam" id="PF21863">
    <property type="entry name" value="HTH_67"/>
    <property type="match status" value="1"/>
</dbReference>
<proteinExistence type="predicted"/>
<keyword evidence="2" id="KW-1185">Reference proteome</keyword>
<dbReference type="RefSeq" id="WP_346097134.1">
    <property type="nucleotide sequence ID" value="NZ_BAAABY010000033.1"/>
</dbReference>
<dbReference type="NCBIfam" id="NF047719">
    <property type="entry name" value="SCO6745_fam_HTH"/>
    <property type="match status" value="1"/>
</dbReference>